<dbReference type="InterPro" id="IPR042468">
    <property type="entry name" value="Peptidase_C65_otubain_sub1"/>
</dbReference>
<accession>A0AAV8GM96</accession>
<dbReference type="InterPro" id="IPR042467">
    <property type="entry name" value="Peptidase_C65_otubain_sub2"/>
</dbReference>
<dbReference type="InterPro" id="IPR003323">
    <property type="entry name" value="OTU_dom"/>
</dbReference>
<dbReference type="PROSITE" id="PS50802">
    <property type="entry name" value="OTU"/>
    <property type="match status" value="1"/>
</dbReference>
<dbReference type="GO" id="GO:0006508">
    <property type="term" value="P:proteolysis"/>
    <property type="evidence" value="ECO:0007669"/>
    <property type="project" value="UniProtKB-KW"/>
</dbReference>
<feature type="compositionally biased region" description="Low complexity" evidence="8">
    <location>
        <begin position="80"/>
        <end position="89"/>
    </location>
</feature>
<dbReference type="InterPro" id="IPR038765">
    <property type="entry name" value="Papain-like_cys_pep_sf"/>
</dbReference>
<evidence type="ECO:0000256" key="7">
    <source>
        <dbReference type="ARBA" id="ARBA00022807"/>
    </source>
</evidence>
<dbReference type="GO" id="GO:0004843">
    <property type="term" value="F:cysteine-type deubiquitinase activity"/>
    <property type="evidence" value="ECO:0007669"/>
    <property type="project" value="UniProtKB-EC"/>
</dbReference>
<feature type="compositionally biased region" description="Low complexity" evidence="8">
    <location>
        <begin position="111"/>
        <end position="122"/>
    </location>
</feature>
<keyword evidence="4" id="KW-0645">Protease</keyword>
<dbReference type="EMBL" id="JAMFTS010000001">
    <property type="protein sequence ID" value="KAJ4805405.1"/>
    <property type="molecule type" value="Genomic_DNA"/>
</dbReference>
<dbReference type="Gene3D" id="3.30.200.60">
    <property type="entry name" value="Peptidase C65 Otubain, subdomain 1"/>
    <property type="match status" value="1"/>
</dbReference>
<evidence type="ECO:0000313" key="11">
    <source>
        <dbReference type="Proteomes" id="UP001140206"/>
    </source>
</evidence>
<comment type="caution">
    <text evidence="10">The sequence shown here is derived from an EMBL/GenBank/DDBJ whole genome shotgun (WGS) entry which is preliminary data.</text>
</comment>
<dbReference type="Gene3D" id="1.20.1300.20">
    <property type="entry name" value="Peptidase C65 Otubain, subdomain 2"/>
    <property type="match status" value="1"/>
</dbReference>
<dbReference type="EC" id="3.4.19.12" evidence="3"/>
<evidence type="ECO:0000256" key="2">
    <source>
        <dbReference type="ARBA" id="ARBA00006579"/>
    </source>
</evidence>
<feature type="region of interest" description="Disordered" evidence="8">
    <location>
        <begin position="69"/>
        <end position="126"/>
    </location>
</feature>
<keyword evidence="5" id="KW-0833">Ubl conjugation pathway</keyword>
<dbReference type="GO" id="GO:0005634">
    <property type="term" value="C:nucleus"/>
    <property type="evidence" value="ECO:0007669"/>
    <property type="project" value="TreeGrafter"/>
</dbReference>
<evidence type="ECO:0000256" key="5">
    <source>
        <dbReference type="ARBA" id="ARBA00022786"/>
    </source>
</evidence>
<dbReference type="PANTHER" id="PTHR12931">
    <property type="entry name" value="UBIQUITIN THIOLESTERASE PROTEIN OTUB"/>
    <property type="match status" value="1"/>
</dbReference>
<proteinExistence type="inferred from homology"/>
<comment type="catalytic activity">
    <reaction evidence="1">
        <text>Thiol-dependent hydrolysis of ester, thioester, amide, peptide and isopeptide bonds formed by the C-terminal Gly of ubiquitin (a 76-residue protein attached to proteins as an intracellular targeting signal).</text>
        <dbReference type="EC" id="3.4.19.12"/>
    </reaction>
</comment>
<dbReference type="GO" id="GO:0043130">
    <property type="term" value="F:ubiquitin binding"/>
    <property type="evidence" value="ECO:0007669"/>
    <property type="project" value="TreeGrafter"/>
</dbReference>
<evidence type="ECO:0000256" key="6">
    <source>
        <dbReference type="ARBA" id="ARBA00022801"/>
    </source>
</evidence>
<evidence type="ECO:0000313" key="10">
    <source>
        <dbReference type="EMBL" id="KAJ4805405.1"/>
    </source>
</evidence>
<reference evidence="10" key="1">
    <citation type="submission" date="2022-08" db="EMBL/GenBank/DDBJ databases">
        <authorList>
            <person name="Marques A."/>
        </authorList>
    </citation>
    <scope>NUCLEOTIDE SEQUENCE</scope>
    <source>
        <strain evidence="10">RhyPub2mFocal</strain>
        <tissue evidence="10">Leaves</tissue>
    </source>
</reference>
<protein>
    <recommendedName>
        <fullName evidence="3">ubiquitinyl hydrolase 1</fullName>
        <ecNumber evidence="3">3.4.19.12</ecNumber>
    </recommendedName>
</protein>
<evidence type="ECO:0000256" key="8">
    <source>
        <dbReference type="SAM" id="MobiDB-lite"/>
    </source>
</evidence>
<evidence type="ECO:0000256" key="1">
    <source>
        <dbReference type="ARBA" id="ARBA00000707"/>
    </source>
</evidence>
<keyword evidence="6" id="KW-0378">Hydrolase</keyword>
<feature type="domain" description="OTU" evidence="9">
    <location>
        <begin position="182"/>
        <end position="401"/>
    </location>
</feature>
<comment type="similarity">
    <text evidence="2">Belongs to the peptidase C65 family.</text>
</comment>
<keyword evidence="7" id="KW-0788">Thiol protease</keyword>
<evidence type="ECO:0000259" key="9">
    <source>
        <dbReference type="PROSITE" id="PS50802"/>
    </source>
</evidence>
<evidence type="ECO:0000256" key="3">
    <source>
        <dbReference type="ARBA" id="ARBA00012759"/>
    </source>
</evidence>
<organism evidence="10 11">
    <name type="scientific">Rhynchospora pubera</name>
    <dbReference type="NCBI Taxonomy" id="906938"/>
    <lineage>
        <taxon>Eukaryota</taxon>
        <taxon>Viridiplantae</taxon>
        <taxon>Streptophyta</taxon>
        <taxon>Embryophyta</taxon>
        <taxon>Tracheophyta</taxon>
        <taxon>Spermatophyta</taxon>
        <taxon>Magnoliopsida</taxon>
        <taxon>Liliopsida</taxon>
        <taxon>Poales</taxon>
        <taxon>Cyperaceae</taxon>
        <taxon>Cyperoideae</taxon>
        <taxon>Rhynchosporeae</taxon>
        <taxon>Rhynchospora</taxon>
    </lineage>
</organism>
<sequence length="401" mass="44419">MRTRHQENQKQKPGLLGTHISVTRPGLLYTLSLLHSFSLDPLLPISITPENPSLSLSLSLKVKLAGEADEASSRKRKAMEGTSAAASGGADDEAPPLVESATSVASGCDASSGPSTSNPNPGLDSSFVPMMDDNYYDYMQGVEKPKVPYVGDKEPVSALVAEYETGSPIIQEKIKLLGEKYAALRRTRGDGNCFYRCFMFSYLEQILVTQNKAEVERVLVTIEQCKENLQSLGYAEFTYEDFFALFTDVVESCLQGTEDSLSLNELLVKARDQMISDCAVMFFRFITSAEMQTRAEFYQPFLSDNIMVQFCKTSVEPMGEESDNIHMIALSNALGVPIRVICIDSKAPEPGKPPLNEHEFYPSCDNNLQNNGSTDLSKKENYDLIVTLLYRPGHYDILYPI</sequence>
<dbReference type="InterPro" id="IPR019400">
    <property type="entry name" value="Peptidase_C65_otubain"/>
</dbReference>
<keyword evidence="11" id="KW-1185">Reference proteome</keyword>
<dbReference type="FunFam" id="1.20.1300.20:FF:000001">
    <property type="entry name" value="Ubiquitin thioesterase OTUB1"/>
    <property type="match status" value="1"/>
</dbReference>
<dbReference type="SUPFAM" id="SSF54001">
    <property type="entry name" value="Cysteine proteinases"/>
    <property type="match status" value="1"/>
</dbReference>
<name>A0AAV8GM96_9POAL</name>
<evidence type="ECO:0000256" key="4">
    <source>
        <dbReference type="ARBA" id="ARBA00022670"/>
    </source>
</evidence>
<dbReference type="Proteomes" id="UP001140206">
    <property type="component" value="Chromosome 1"/>
</dbReference>
<dbReference type="GO" id="GO:0071108">
    <property type="term" value="P:protein K48-linked deubiquitination"/>
    <property type="evidence" value="ECO:0007669"/>
    <property type="project" value="TreeGrafter"/>
</dbReference>
<gene>
    <name evidence="10" type="ORF">LUZ62_017971</name>
</gene>
<dbReference type="PANTHER" id="PTHR12931:SF15">
    <property type="entry name" value="UBIQUITIN THIOESTERASE OTUBAIN-LIKE"/>
    <property type="match status" value="1"/>
</dbReference>
<dbReference type="AlphaFoldDB" id="A0AAV8GM96"/>
<dbReference type="Pfam" id="PF10275">
    <property type="entry name" value="Peptidase_C65"/>
    <property type="match status" value="1"/>
</dbReference>